<evidence type="ECO:0000259" key="10">
    <source>
        <dbReference type="PROSITE" id="PS50928"/>
    </source>
</evidence>
<dbReference type="PANTHER" id="PTHR30614:SF20">
    <property type="entry name" value="GLUTAMINE TRANSPORT SYSTEM PERMEASE PROTEIN GLNP"/>
    <property type="match status" value="1"/>
</dbReference>
<dbReference type="InterPro" id="IPR035906">
    <property type="entry name" value="MetI-like_sf"/>
</dbReference>
<feature type="transmembrane region" description="Helical" evidence="9">
    <location>
        <begin position="55"/>
        <end position="78"/>
    </location>
</feature>
<evidence type="ECO:0000256" key="3">
    <source>
        <dbReference type="ARBA" id="ARBA00022448"/>
    </source>
</evidence>
<dbReference type="RefSeq" id="WP_073020592.1">
    <property type="nucleotide sequence ID" value="NZ_FQXU01000009.1"/>
</dbReference>
<dbReference type="PANTHER" id="PTHR30614">
    <property type="entry name" value="MEMBRANE COMPONENT OF AMINO ACID ABC TRANSPORTER"/>
    <property type="match status" value="1"/>
</dbReference>
<dbReference type="SUPFAM" id="SSF161098">
    <property type="entry name" value="MetI-like"/>
    <property type="match status" value="1"/>
</dbReference>
<sequence>MKFNFDFLSKYSNYFVVGTKTTLILALSAVIIGTILGLVLSLMKLSKFKVLKAIAVTYIEFVRGTPLLIQIWIIYIGLPLVTGVDLPDIMTGIIALSLNSGAYVAEIIRAGIQAIDRGQMEAARSLGMKEGLAMREIIIPQAFKNILPALGNEFISIIKESSMVSVIGVAELMYNTGTVRAASFIPFEPLIVAALIYFVITFILTRIMGVVERRLKASDSR</sequence>
<feature type="transmembrane region" description="Helical" evidence="9">
    <location>
        <begin position="23"/>
        <end position="43"/>
    </location>
</feature>
<dbReference type="CDD" id="cd06261">
    <property type="entry name" value="TM_PBP2"/>
    <property type="match status" value="1"/>
</dbReference>
<evidence type="ECO:0000256" key="9">
    <source>
        <dbReference type="RuleBase" id="RU363032"/>
    </source>
</evidence>
<dbReference type="GO" id="GO:0022857">
    <property type="term" value="F:transmembrane transporter activity"/>
    <property type="evidence" value="ECO:0007669"/>
    <property type="project" value="InterPro"/>
</dbReference>
<protein>
    <submittedName>
        <fullName evidence="11">Amino acid ABC transporter membrane protein, PAAT family (TC 3.A.1.3.-)</fullName>
    </submittedName>
</protein>
<keyword evidence="7 9" id="KW-1133">Transmembrane helix</keyword>
<dbReference type="Pfam" id="PF00528">
    <property type="entry name" value="BPD_transp_1"/>
    <property type="match status" value="1"/>
</dbReference>
<accession>A0A1M5ZHP6</accession>
<gene>
    <name evidence="11" type="ORF">SAMN02745941_02949</name>
</gene>
<dbReference type="InterPro" id="IPR010065">
    <property type="entry name" value="AA_ABC_transptr_permease_3TM"/>
</dbReference>
<evidence type="ECO:0000256" key="7">
    <source>
        <dbReference type="ARBA" id="ARBA00022989"/>
    </source>
</evidence>
<organism evidence="11 12">
    <name type="scientific">Clostridium intestinale DSM 6191</name>
    <dbReference type="NCBI Taxonomy" id="1121320"/>
    <lineage>
        <taxon>Bacteria</taxon>
        <taxon>Bacillati</taxon>
        <taxon>Bacillota</taxon>
        <taxon>Clostridia</taxon>
        <taxon>Eubacteriales</taxon>
        <taxon>Clostridiaceae</taxon>
        <taxon>Clostridium</taxon>
    </lineage>
</organism>
<comment type="similarity">
    <text evidence="2">Belongs to the binding-protein-dependent transport system permease family. HisMQ subfamily.</text>
</comment>
<evidence type="ECO:0000256" key="6">
    <source>
        <dbReference type="ARBA" id="ARBA00022970"/>
    </source>
</evidence>
<keyword evidence="5 9" id="KW-0812">Transmembrane</keyword>
<evidence type="ECO:0000313" key="11">
    <source>
        <dbReference type="EMBL" id="SHI23825.1"/>
    </source>
</evidence>
<dbReference type="Proteomes" id="UP000184241">
    <property type="component" value="Unassembled WGS sequence"/>
</dbReference>
<dbReference type="FunFam" id="1.10.3720.10:FF:000033">
    <property type="entry name" value="Polar amino acid ABC transporter permease"/>
    <property type="match status" value="1"/>
</dbReference>
<name>A0A1M5ZHP6_9CLOT</name>
<keyword evidence="6" id="KW-0029">Amino-acid transport</keyword>
<dbReference type="EMBL" id="FQXU01000009">
    <property type="protein sequence ID" value="SHI23825.1"/>
    <property type="molecule type" value="Genomic_DNA"/>
</dbReference>
<keyword evidence="8 9" id="KW-0472">Membrane</keyword>
<dbReference type="PROSITE" id="PS50928">
    <property type="entry name" value="ABC_TM1"/>
    <property type="match status" value="1"/>
</dbReference>
<feature type="domain" description="ABC transmembrane type-1" evidence="10">
    <location>
        <begin position="19"/>
        <end position="208"/>
    </location>
</feature>
<keyword evidence="3 9" id="KW-0813">Transport</keyword>
<evidence type="ECO:0000256" key="8">
    <source>
        <dbReference type="ARBA" id="ARBA00023136"/>
    </source>
</evidence>
<dbReference type="NCBIfam" id="TIGR01726">
    <property type="entry name" value="HEQRo_perm_3TM"/>
    <property type="match status" value="1"/>
</dbReference>
<dbReference type="GO" id="GO:0006865">
    <property type="term" value="P:amino acid transport"/>
    <property type="evidence" value="ECO:0007669"/>
    <property type="project" value="UniProtKB-KW"/>
</dbReference>
<reference evidence="11 12" key="1">
    <citation type="submission" date="2016-11" db="EMBL/GenBank/DDBJ databases">
        <authorList>
            <person name="Jaros S."/>
            <person name="Januszkiewicz K."/>
            <person name="Wedrychowicz H."/>
        </authorList>
    </citation>
    <scope>NUCLEOTIDE SEQUENCE [LARGE SCALE GENOMIC DNA]</scope>
    <source>
        <strain evidence="11 12">DSM 6191</strain>
    </source>
</reference>
<feature type="transmembrane region" description="Helical" evidence="9">
    <location>
        <begin position="190"/>
        <end position="211"/>
    </location>
</feature>
<dbReference type="InterPro" id="IPR043429">
    <property type="entry name" value="ArtM/GltK/GlnP/TcyL/YhdX-like"/>
</dbReference>
<dbReference type="AlphaFoldDB" id="A0A1M5ZHP6"/>
<keyword evidence="4" id="KW-1003">Cell membrane</keyword>
<proteinExistence type="inferred from homology"/>
<comment type="subcellular location">
    <subcellularLocation>
        <location evidence="1 9">Cell membrane</location>
        <topology evidence="1 9">Multi-pass membrane protein</topology>
    </subcellularLocation>
</comment>
<evidence type="ECO:0000256" key="5">
    <source>
        <dbReference type="ARBA" id="ARBA00022692"/>
    </source>
</evidence>
<dbReference type="Gene3D" id="1.10.3720.10">
    <property type="entry name" value="MetI-like"/>
    <property type="match status" value="1"/>
</dbReference>
<evidence type="ECO:0000256" key="4">
    <source>
        <dbReference type="ARBA" id="ARBA00022475"/>
    </source>
</evidence>
<dbReference type="InterPro" id="IPR000515">
    <property type="entry name" value="MetI-like"/>
</dbReference>
<evidence type="ECO:0000256" key="1">
    <source>
        <dbReference type="ARBA" id="ARBA00004651"/>
    </source>
</evidence>
<evidence type="ECO:0000256" key="2">
    <source>
        <dbReference type="ARBA" id="ARBA00010072"/>
    </source>
</evidence>
<dbReference type="GO" id="GO:0043190">
    <property type="term" value="C:ATP-binding cassette (ABC) transporter complex"/>
    <property type="evidence" value="ECO:0007669"/>
    <property type="project" value="InterPro"/>
</dbReference>
<evidence type="ECO:0000313" key="12">
    <source>
        <dbReference type="Proteomes" id="UP000184241"/>
    </source>
</evidence>